<dbReference type="PANTHER" id="PTHR32282">
    <property type="entry name" value="BINDING PROTEIN TRANSPEPTIDASE, PUTATIVE-RELATED"/>
    <property type="match status" value="1"/>
</dbReference>
<evidence type="ECO:0000256" key="10">
    <source>
        <dbReference type="ARBA" id="ARBA00022801"/>
    </source>
</evidence>
<evidence type="ECO:0000259" key="20">
    <source>
        <dbReference type="Pfam" id="PF00912"/>
    </source>
</evidence>
<evidence type="ECO:0000256" key="4">
    <source>
        <dbReference type="ARBA" id="ARBA00007739"/>
    </source>
</evidence>
<evidence type="ECO:0000256" key="8">
    <source>
        <dbReference type="ARBA" id="ARBA00022676"/>
    </source>
</evidence>
<dbReference type="AlphaFoldDB" id="A0A315Z9L8"/>
<dbReference type="Pfam" id="PF00905">
    <property type="entry name" value="Transpeptidase"/>
    <property type="match status" value="1"/>
</dbReference>
<comment type="subcellular location">
    <subcellularLocation>
        <location evidence="1">Cell membrane</location>
    </subcellularLocation>
</comment>
<keyword evidence="9" id="KW-0808">Transferase</keyword>
<evidence type="ECO:0000256" key="16">
    <source>
        <dbReference type="ARBA" id="ARBA00034000"/>
    </source>
</evidence>
<evidence type="ECO:0000313" key="22">
    <source>
        <dbReference type="Proteomes" id="UP000245535"/>
    </source>
</evidence>
<comment type="pathway">
    <text evidence="2">Cell wall biogenesis; peptidoglycan biosynthesis.</text>
</comment>
<evidence type="ECO:0000256" key="9">
    <source>
        <dbReference type="ARBA" id="ARBA00022679"/>
    </source>
</evidence>
<keyword evidence="12" id="KW-0573">Peptidoglycan synthesis</keyword>
<keyword evidence="11" id="KW-0133">Cell shape</keyword>
<keyword evidence="5" id="KW-1003">Cell membrane</keyword>
<keyword evidence="7" id="KW-0645">Protease</keyword>
<dbReference type="GO" id="GO:0008360">
    <property type="term" value="P:regulation of cell shape"/>
    <property type="evidence" value="ECO:0007669"/>
    <property type="project" value="UniProtKB-KW"/>
</dbReference>
<dbReference type="InterPro" id="IPR036950">
    <property type="entry name" value="PBP_transglycosylase"/>
</dbReference>
<feature type="domain" description="Glycosyl transferase family 51" evidence="20">
    <location>
        <begin position="70"/>
        <end position="249"/>
    </location>
</feature>
<evidence type="ECO:0000256" key="12">
    <source>
        <dbReference type="ARBA" id="ARBA00022984"/>
    </source>
</evidence>
<comment type="catalytic activity">
    <reaction evidence="17">
        <text>[GlcNAc-(1-&gt;4)-Mur2Ac(oyl-L-Ala-gamma-D-Glu-L-Lys-D-Ala-D-Ala)](n)-di-trans,octa-cis-undecaprenyl diphosphate + beta-D-GlcNAc-(1-&gt;4)-Mur2Ac(oyl-L-Ala-gamma-D-Glu-L-Lys-D-Ala-D-Ala)-di-trans,octa-cis-undecaprenyl diphosphate = [GlcNAc-(1-&gt;4)-Mur2Ac(oyl-L-Ala-gamma-D-Glu-L-Lys-D-Ala-D-Ala)](n+1)-di-trans,octa-cis-undecaprenyl diphosphate + di-trans,octa-cis-undecaprenyl diphosphate + H(+)</text>
        <dbReference type="Rhea" id="RHEA:23708"/>
        <dbReference type="Rhea" id="RHEA-COMP:9602"/>
        <dbReference type="Rhea" id="RHEA-COMP:9603"/>
        <dbReference type="ChEBI" id="CHEBI:15378"/>
        <dbReference type="ChEBI" id="CHEBI:58405"/>
        <dbReference type="ChEBI" id="CHEBI:60033"/>
        <dbReference type="ChEBI" id="CHEBI:78435"/>
        <dbReference type="EC" id="2.4.99.28"/>
    </reaction>
</comment>
<evidence type="ECO:0000256" key="17">
    <source>
        <dbReference type="ARBA" id="ARBA00049902"/>
    </source>
</evidence>
<evidence type="ECO:0000256" key="2">
    <source>
        <dbReference type="ARBA" id="ARBA00004752"/>
    </source>
</evidence>
<dbReference type="OrthoDB" id="9766909at2"/>
<evidence type="ECO:0000256" key="6">
    <source>
        <dbReference type="ARBA" id="ARBA00022645"/>
    </source>
</evidence>
<evidence type="ECO:0000256" key="11">
    <source>
        <dbReference type="ARBA" id="ARBA00022960"/>
    </source>
</evidence>
<dbReference type="Gene3D" id="3.40.710.10">
    <property type="entry name" value="DD-peptidase/beta-lactamase superfamily"/>
    <property type="match status" value="2"/>
</dbReference>
<dbReference type="InterPro" id="IPR012338">
    <property type="entry name" value="Beta-lactam/transpept-like"/>
</dbReference>
<reference evidence="21 22" key="1">
    <citation type="submission" date="2018-03" db="EMBL/GenBank/DDBJ databases">
        <title>Genomic Encyclopedia of Archaeal and Bacterial Type Strains, Phase II (KMG-II): from individual species to whole genera.</title>
        <authorList>
            <person name="Goeker M."/>
        </authorList>
    </citation>
    <scope>NUCLEOTIDE SEQUENCE [LARGE SCALE GENOMIC DNA]</scope>
    <source>
        <strain evidence="21 22">DSM 28229</strain>
    </source>
</reference>
<evidence type="ECO:0000256" key="15">
    <source>
        <dbReference type="ARBA" id="ARBA00023316"/>
    </source>
</evidence>
<dbReference type="InterPro" id="IPR023346">
    <property type="entry name" value="Lysozyme-like_dom_sf"/>
</dbReference>
<dbReference type="GO" id="GO:0005886">
    <property type="term" value="C:plasma membrane"/>
    <property type="evidence" value="ECO:0007669"/>
    <property type="project" value="UniProtKB-SubCell"/>
</dbReference>
<organism evidence="21 22">
    <name type="scientific">Sediminitomix flava</name>
    <dbReference type="NCBI Taxonomy" id="379075"/>
    <lineage>
        <taxon>Bacteria</taxon>
        <taxon>Pseudomonadati</taxon>
        <taxon>Bacteroidota</taxon>
        <taxon>Cytophagia</taxon>
        <taxon>Cytophagales</taxon>
        <taxon>Flammeovirgaceae</taxon>
        <taxon>Sediminitomix</taxon>
    </lineage>
</organism>
<feature type="region of interest" description="Disordered" evidence="18">
    <location>
        <begin position="757"/>
        <end position="791"/>
    </location>
</feature>
<evidence type="ECO:0000256" key="18">
    <source>
        <dbReference type="SAM" id="MobiDB-lite"/>
    </source>
</evidence>
<evidence type="ECO:0000256" key="3">
    <source>
        <dbReference type="ARBA" id="ARBA00007090"/>
    </source>
</evidence>
<keyword evidence="13" id="KW-0472">Membrane</keyword>
<dbReference type="GO" id="GO:0009252">
    <property type="term" value="P:peptidoglycan biosynthetic process"/>
    <property type="evidence" value="ECO:0007669"/>
    <property type="project" value="UniProtKB-KW"/>
</dbReference>
<dbReference type="GO" id="GO:0008658">
    <property type="term" value="F:penicillin binding"/>
    <property type="evidence" value="ECO:0007669"/>
    <property type="project" value="InterPro"/>
</dbReference>
<comment type="similarity">
    <text evidence="4">In the N-terminal section; belongs to the glycosyltransferase 51 family.</text>
</comment>
<dbReference type="InterPro" id="IPR050396">
    <property type="entry name" value="Glycosyltr_51/Transpeptidase"/>
</dbReference>
<evidence type="ECO:0000313" key="21">
    <source>
        <dbReference type="EMBL" id="PWJ40894.1"/>
    </source>
</evidence>
<keyword evidence="15" id="KW-0961">Cell wall biogenesis/degradation</keyword>
<dbReference type="Proteomes" id="UP000245535">
    <property type="component" value="Unassembled WGS sequence"/>
</dbReference>
<comment type="caution">
    <text evidence="21">The sequence shown here is derived from an EMBL/GenBank/DDBJ whole genome shotgun (WGS) entry which is preliminary data.</text>
</comment>
<dbReference type="SUPFAM" id="SSF53955">
    <property type="entry name" value="Lysozyme-like"/>
    <property type="match status" value="1"/>
</dbReference>
<comment type="catalytic activity">
    <reaction evidence="16">
        <text>Preferential cleavage: (Ac)2-L-Lys-D-Ala-|-D-Ala. Also transpeptidation of peptidyl-alanyl moieties that are N-acyl substituents of D-alanine.</text>
        <dbReference type="EC" id="3.4.16.4"/>
    </reaction>
</comment>
<keyword evidence="14" id="KW-0511">Multifunctional enzyme</keyword>
<evidence type="ECO:0000256" key="7">
    <source>
        <dbReference type="ARBA" id="ARBA00022670"/>
    </source>
</evidence>
<gene>
    <name evidence="21" type="ORF">BC781_104154</name>
</gene>
<keyword evidence="22" id="KW-1185">Reference proteome</keyword>
<dbReference type="PANTHER" id="PTHR32282:SF11">
    <property type="entry name" value="PENICILLIN-BINDING PROTEIN 1B"/>
    <property type="match status" value="1"/>
</dbReference>
<evidence type="ECO:0000256" key="13">
    <source>
        <dbReference type="ARBA" id="ARBA00023136"/>
    </source>
</evidence>
<protein>
    <submittedName>
        <fullName evidence="21">Penicillin-binding protein 1A</fullName>
    </submittedName>
</protein>
<dbReference type="Pfam" id="PF00912">
    <property type="entry name" value="Transgly"/>
    <property type="match status" value="1"/>
</dbReference>
<sequence length="791" mass="89961">MMRIYKRILELPMKDRIKWGTILGLSTVLLVCVLFVVSVFAGVFGKLPTKKELANIDNQEASEVFAVGGELLGRYYVQERSHVAYEDISPYVIEALIATEDSRFLEHEGVDYQSWLRVVFKTILLGDRSSGGGSTLSQQLVKNLYPRDVSSSMDLLAHKLKESIIATRLEDIYSKNEIITLYLNTVPFSDNTFGIKTASHKFFSCEPKDLKIEEAAVLVGMLKANYSYNPRLFPEKSQHRRNVVLEQMEKAGFISITRCNELKTKKLKLNYQVIDNNNGLATYFREHIRKELLDKLKDIEAKTGKSYNLYTDGLKIRTSIDYQLQTYAESAMKKHMTELQEIFNRHWKYKNPWTQEILDNEVQKSAHYQALLEKGLDETEMFKELNKELRIEVFTHEGTKEELLSPIDSIRHYLKFLNMGMMSMDPETGYVKTWVGGIDHRHWKIDHVKQLKRQVGSTFKPFVYATALESGIAPCKFISNESVAYEEYDNWKPANANGKDEGFYSLKGALANSVNTVSVKTILEAGVPETIDLANEMGVQINKKKMQDSPSIALGTAELSLFDLVTAYCTFANGGYKVTPQYILSIEDEDGNVLYEAPEAEKGERVISQNTAQLMQQMLKGVVERGTAQSLSSRYGLRNDLGGKTGTTQSNTDGWFMAISPNLVTGTWVGNDIPAIHFRSTALGQGAKTALPIFALYMKEINADPTFKNISYAKFPQPSEKQSELLACEDFLLEDPNDEGNVLTRIFMSNPELKYKRELQKEKRKQKREERKKNKKGLFGIFKKKDKNSDE</sequence>
<name>A0A315Z9L8_SEDFL</name>
<keyword evidence="10" id="KW-0378">Hydrolase</keyword>
<dbReference type="GO" id="GO:0071555">
    <property type="term" value="P:cell wall organization"/>
    <property type="evidence" value="ECO:0007669"/>
    <property type="project" value="UniProtKB-KW"/>
</dbReference>
<feature type="compositionally biased region" description="Basic and acidic residues" evidence="18">
    <location>
        <begin position="757"/>
        <end position="772"/>
    </location>
</feature>
<evidence type="ECO:0000256" key="1">
    <source>
        <dbReference type="ARBA" id="ARBA00004236"/>
    </source>
</evidence>
<accession>A0A315Z9L8</accession>
<dbReference type="Gene3D" id="1.10.3810.10">
    <property type="entry name" value="Biosynthetic peptidoglycan transglycosylase-like"/>
    <property type="match status" value="1"/>
</dbReference>
<evidence type="ECO:0000259" key="19">
    <source>
        <dbReference type="Pfam" id="PF00905"/>
    </source>
</evidence>
<dbReference type="InterPro" id="IPR001264">
    <property type="entry name" value="Glyco_trans_51"/>
</dbReference>
<feature type="compositionally biased region" description="Basic residues" evidence="18">
    <location>
        <begin position="782"/>
        <end position="791"/>
    </location>
</feature>
<dbReference type="GO" id="GO:0006508">
    <property type="term" value="P:proteolysis"/>
    <property type="evidence" value="ECO:0007669"/>
    <property type="project" value="UniProtKB-KW"/>
</dbReference>
<feature type="domain" description="Penicillin-binding protein transpeptidase" evidence="19">
    <location>
        <begin position="424"/>
        <end position="661"/>
    </location>
</feature>
<dbReference type="GO" id="GO:0030288">
    <property type="term" value="C:outer membrane-bounded periplasmic space"/>
    <property type="evidence" value="ECO:0007669"/>
    <property type="project" value="TreeGrafter"/>
</dbReference>
<evidence type="ECO:0000256" key="5">
    <source>
        <dbReference type="ARBA" id="ARBA00022475"/>
    </source>
</evidence>
<dbReference type="InterPro" id="IPR001460">
    <property type="entry name" value="PCN-bd_Tpept"/>
</dbReference>
<dbReference type="RefSeq" id="WP_109619736.1">
    <property type="nucleotide sequence ID" value="NZ_QGDO01000004.1"/>
</dbReference>
<proteinExistence type="inferred from homology"/>
<keyword evidence="6" id="KW-0121">Carboxypeptidase</keyword>
<dbReference type="SUPFAM" id="SSF56601">
    <property type="entry name" value="beta-lactamase/transpeptidase-like"/>
    <property type="match status" value="1"/>
</dbReference>
<evidence type="ECO:0000256" key="14">
    <source>
        <dbReference type="ARBA" id="ARBA00023268"/>
    </source>
</evidence>
<keyword evidence="8" id="KW-0328">Glycosyltransferase</keyword>
<dbReference type="EMBL" id="QGDO01000004">
    <property type="protein sequence ID" value="PWJ40894.1"/>
    <property type="molecule type" value="Genomic_DNA"/>
</dbReference>
<dbReference type="GO" id="GO:0009002">
    <property type="term" value="F:serine-type D-Ala-D-Ala carboxypeptidase activity"/>
    <property type="evidence" value="ECO:0007669"/>
    <property type="project" value="UniProtKB-EC"/>
</dbReference>
<comment type="similarity">
    <text evidence="3">In the C-terminal section; belongs to the transpeptidase family.</text>
</comment>
<dbReference type="GO" id="GO:0008955">
    <property type="term" value="F:peptidoglycan glycosyltransferase activity"/>
    <property type="evidence" value="ECO:0007669"/>
    <property type="project" value="UniProtKB-EC"/>
</dbReference>